<evidence type="ECO:0000256" key="6">
    <source>
        <dbReference type="ARBA" id="ARBA00022519"/>
    </source>
</evidence>
<dbReference type="Pfam" id="PF01203">
    <property type="entry name" value="T2SSN"/>
    <property type="match status" value="1"/>
</dbReference>
<evidence type="ECO:0000313" key="13">
    <source>
        <dbReference type="Proteomes" id="UP000002596"/>
    </source>
</evidence>
<keyword evidence="7" id="KW-0812">Transmembrane</keyword>
<dbReference type="GO" id="GO:0005886">
    <property type="term" value="C:plasma membrane"/>
    <property type="evidence" value="ECO:0007669"/>
    <property type="project" value="UniProtKB-SubCell"/>
</dbReference>
<organism evidence="12 13">
    <name type="scientific">Paracidovorax citrulli (strain AAC00-1)</name>
    <name type="common">Acidovorax citrulli</name>
    <dbReference type="NCBI Taxonomy" id="397945"/>
    <lineage>
        <taxon>Bacteria</taxon>
        <taxon>Pseudomonadati</taxon>
        <taxon>Pseudomonadota</taxon>
        <taxon>Betaproteobacteria</taxon>
        <taxon>Burkholderiales</taxon>
        <taxon>Comamonadaceae</taxon>
        <taxon>Paracidovorax</taxon>
    </lineage>
</organism>
<keyword evidence="4" id="KW-0813">Transport</keyword>
<feature type="compositionally biased region" description="Low complexity" evidence="11">
    <location>
        <begin position="10"/>
        <end position="21"/>
    </location>
</feature>
<keyword evidence="5" id="KW-1003">Cell membrane</keyword>
<keyword evidence="8" id="KW-0653">Protein transport</keyword>
<dbReference type="STRING" id="397945.Aave_0918"/>
<sequence length="282" mass="29625">MQRTLSRHFPTTVPRTTRSPRPGVPRPPRSPRLWAVAGCLLGALPTLVLFAPAAWLASGVERASGGQVLLAQARGTVWTGSAQLVLTGGQGSADRAALPGQLHWTLRPTWTGLRVQVRADCCTASPIAARATLRWGGVHVAVADGQSQWPAAVLSGLGTPFNTLQPQGRLALRTQGLAMDSAAGRVVIAGQAQLDALGMSSRLSTLRPMGSYRLTLQGGEVTTLSLATLDGALRLTGSGRWIGQRLRFEGEATAAPEREAVLSNLLNIIGRRTGARSLITVG</sequence>
<keyword evidence="6" id="KW-0997">Cell inner membrane</keyword>
<dbReference type="KEGG" id="aav:Aave_0918"/>
<evidence type="ECO:0000256" key="9">
    <source>
        <dbReference type="ARBA" id="ARBA00023136"/>
    </source>
</evidence>
<dbReference type="AlphaFoldDB" id="A1TKM8"/>
<dbReference type="GO" id="GO:0015628">
    <property type="term" value="P:protein secretion by the type II secretion system"/>
    <property type="evidence" value="ECO:0007669"/>
    <property type="project" value="InterPro"/>
</dbReference>
<feature type="region of interest" description="Disordered" evidence="11">
    <location>
        <begin position="1"/>
        <end position="29"/>
    </location>
</feature>
<evidence type="ECO:0000313" key="12">
    <source>
        <dbReference type="EMBL" id="ABM31516.1"/>
    </source>
</evidence>
<evidence type="ECO:0000256" key="8">
    <source>
        <dbReference type="ARBA" id="ARBA00022927"/>
    </source>
</evidence>
<keyword evidence="9" id="KW-0472">Membrane</keyword>
<evidence type="ECO:0000256" key="2">
    <source>
        <dbReference type="ARBA" id="ARBA00007208"/>
    </source>
</evidence>
<protein>
    <recommendedName>
        <fullName evidence="3">Type II secretion system protein N</fullName>
    </recommendedName>
    <alternativeName>
        <fullName evidence="10">General secretion pathway protein N</fullName>
    </alternativeName>
</protein>
<evidence type="ECO:0000256" key="1">
    <source>
        <dbReference type="ARBA" id="ARBA00004533"/>
    </source>
</evidence>
<evidence type="ECO:0000256" key="3">
    <source>
        <dbReference type="ARBA" id="ARBA00021563"/>
    </source>
</evidence>
<evidence type="ECO:0000256" key="7">
    <source>
        <dbReference type="ARBA" id="ARBA00022692"/>
    </source>
</evidence>
<accession>A1TKM8</accession>
<evidence type="ECO:0000256" key="11">
    <source>
        <dbReference type="SAM" id="MobiDB-lite"/>
    </source>
</evidence>
<proteinExistence type="inferred from homology"/>
<evidence type="ECO:0000256" key="4">
    <source>
        <dbReference type="ARBA" id="ARBA00022448"/>
    </source>
</evidence>
<comment type="subcellular location">
    <subcellularLocation>
        <location evidence="1">Cell inner membrane</location>
    </subcellularLocation>
</comment>
<name>A1TKM8_PARC0</name>
<dbReference type="InterPro" id="IPR022792">
    <property type="entry name" value="T2SS_protein-GspN"/>
</dbReference>
<gene>
    <name evidence="12" type="ordered locus">Aave_0918</name>
</gene>
<dbReference type="GO" id="GO:0015627">
    <property type="term" value="C:type II protein secretion system complex"/>
    <property type="evidence" value="ECO:0007669"/>
    <property type="project" value="InterPro"/>
</dbReference>
<dbReference type="EMBL" id="CP000512">
    <property type="protein sequence ID" value="ABM31516.1"/>
    <property type="molecule type" value="Genomic_DNA"/>
</dbReference>
<evidence type="ECO:0000256" key="5">
    <source>
        <dbReference type="ARBA" id="ARBA00022475"/>
    </source>
</evidence>
<dbReference type="HOGENOM" id="CLU_080660_0_0_4"/>
<reference evidence="12 13" key="1">
    <citation type="submission" date="2006-12" db="EMBL/GenBank/DDBJ databases">
        <title>Complete sequence of Acidovorax avenae subsp. citrulli AAC00-1.</title>
        <authorList>
            <consortium name="US DOE Joint Genome Institute"/>
            <person name="Copeland A."/>
            <person name="Lucas S."/>
            <person name="Lapidus A."/>
            <person name="Barry K."/>
            <person name="Detter J.C."/>
            <person name="Glavina del Rio T."/>
            <person name="Dalin E."/>
            <person name="Tice H."/>
            <person name="Pitluck S."/>
            <person name="Kiss H."/>
            <person name="Brettin T."/>
            <person name="Bruce D."/>
            <person name="Han C."/>
            <person name="Tapia R."/>
            <person name="Gilna P."/>
            <person name="Schmutz J."/>
            <person name="Larimer F."/>
            <person name="Land M."/>
            <person name="Hauser L."/>
            <person name="Kyrpides N."/>
            <person name="Kim E."/>
            <person name="Stahl D."/>
            <person name="Richardson P."/>
        </authorList>
    </citation>
    <scope>NUCLEOTIDE SEQUENCE [LARGE SCALE GENOMIC DNA]</scope>
    <source>
        <strain evidence="12 13">AAC00-1</strain>
    </source>
</reference>
<dbReference type="Proteomes" id="UP000002596">
    <property type="component" value="Chromosome"/>
</dbReference>
<evidence type="ECO:0000256" key="10">
    <source>
        <dbReference type="ARBA" id="ARBA00030772"/>
    </source>
</evidence>
<dbReference type="eggNOG" id="ENOG502Z8UV">
    <property type="taxonomic scope" value="Bacteria"/>
</dbReference>
<comment type="similarity">
    <text evidence="2">Belongs to the GSP N family.</text>
</comment>